<dbReference type="OrthoDB" id="1854460at2759"/>
<dbReference type="Pfam" id="PF14576">
    <property type="entry name" value="SEO_N"/>
    <property type="match status" value="1"/>
</dbReference>
<dbReference type="PANTHER" id="PTHR33232:SF10">
    <property type="entry name" value="SIEVE ELEMENT OCCLUSION-RELATED"/>
    <property type="match status" value="1"/>
</dbReference>
<comment type="caution">
    <text evidence="3">The sequence shown here is derived from an EMBL/GenBank/DDBJ whole genome shotgun (WGS) entry which is preliminary data.</text>
</comment>
<organism evidence="3 4">
    <name type="scientific">Senna tora</name>
    <dbReference type="NCBI Taxonomy" id="362788"/>
    <lineage>
        <taxon>Eukaryota</taxon>
        <taxon>Viridiplantae</taxon>
        <taxon>Streptophyta</taxon>
        <taxon>Embryophyta</taxon>
        <taxon>Tracheophyta</taxon>
        <taxon>Spermatophyta</taxon>
        <taxon>Magnoliopsida</taxon>
        <taxon>eudicotyledons</taxon>
        <taxon>Gunneridae</taxon>
        <taxon>Pentapetalae</taxon>
        <taxon>rosids</taxon>
        <taxon>fabids</taxon>
        <taxon>Fabales</taxon>
        <taxon>Fabaceae</taxon>
        <taxon>Caesalpinioideae</taxon>
        <taxon>Cassia clade</taxon>
        <taxon>Senna</taxon>
    </lineage>
</organism>
<accession>A0A835CFR2</accession>
<evidence type="ECO:0000259" key="2">
    <source>
        <dbReference type="Pfam" id="PF14577"/>
    </source>
</evidence>
<dbReference type="Proteomes" id="UP000634136">
    <property type="component" value="Unassembled WGS sequence"/>
</dbReference>
<name>A0A835CFR2_9FABA</name>
<dbReference type="InterPro" id="IPR027944">
    <property type="entry name" value="SEO_C"/>
</dbReference>
<dbReference type="PANTHER" id="PTHR33232">
    <property type="entry name" value="PROTEIN SIEVE ELEMENT OCCLUSION B-LIKE"/>
    <property type="match status" value="1"/>
</dbReference>
<gene>
    <name evidence="3" type="ORF">G2W53_008363</name>
</gene>
<dbReference type="InterPro" id="IPR039299">
    <property type="entry name" value="SEOA"/>
</dbReference>
<dbReference type="InterPro" id="IPR027942">
    <property type="entry name" value="SEO_N"/>
</dbReference>
<dbReference type="GO" id="GO:0010088">
    <property type="term" value="P:phloem development"/>
    <property type="evidence" value="ECO:0007669"/>
    <property type="project" value="InterPro"/>
</dbReference>
<dbReference type="AlphaFoldDB" id="A0A835CFR2"/>
<evidence type="ECO:0000313" key="3">
    <source>
        <dbReference type="EMBL" id="KAF7839881.1"/>
    </source>
</evidence>
<protein>
    <submittedName>
        <fullName evidence="3">Protein SIEVE ELEMENT OCCLUSION B-like</fullName>
    </submittedName>
</protein>
<feature type="domain" description="Sieve element occlusion N-terminal" evidence="1">
    <location>
        <begin position="16"/>
        <end position="311"/>
    </location>
</feature>
<proteinExistence type="predicted"/>
<evidence type="ECO:0000313" key="4">
    <source>
        <dbReference type="Proteomes" id="UP000634136"/>
    </source>
</evidence>
<feature type="domain" description="Sieve element occlusion C-terminal" evidence="2">
    <location>
        <begin position="479"/>
        <end position="714"/>
    </location>
</feature>
<reference evidence="3" key="1">
    <citation type="submission" date="2020-09" db="EMBL/GenBank/DDBJ databases">
        <title>Genome-Enabled Discovery of Anthraquinone Biosynthesis in Senna tora.</title>
        <authorList>
            <person name="Kang S.-H."/>
            <person name="Pandey R.P."/>
            <person name="Lee C.-M."/>
            <person name="Sim J.-S."/>
            <person name="Jeong J.-T."/>
            <person name="Choi B.-S."/>
            <person name="Jung M."/>
            <person name="Ginzburg D."/>
            <person name="Zhao K."/>
            <person name="Won S.Y."/>
            <person name="Oh T.-J."/>
            <person name="Yu Y."/>
            <person name="Kim N.-H."/>
            <person name="Lee O.R."/>
            <person name="Lee T.-H."/>
            <person name="Bashyal P."/>
            <person name="Kim T.-S."/>
            <person name="Lee W.-H."/>
            <person name="Kawkins C."/>
            <person name="Kim C.-K."/>
            <person name="Kim J.S."/>
            <person name="Ahn B.O."/>
            <person name="Rhee S.Y."/>
            <person name="Sohng J.K."/>
        </authorList>
    </citation>
    <scope>NUCLEOTIDE SEQUENCE</scope>
    <source>
        <tissue evidence="3">Leaf</tissue>
    </source>
</reference>
<dbReference type="Pfam" id="PF14577">
    <property type="entry name" value="SEO_C"/>
    <property type="match status" value="1"/>
</dbReference>
<dbReference type="EMBL" id="JAAIUW010000003">
    <property type="protein sequence ID" value="KAF7839881.1"/>
    <property type="molecule type" value="Genomic_DNA"/>
</dbReference>
<sequence>MQSRTKSGLPLLASESDENAVTTQIVAIHSPADASFDVRSLLKVVQHIFHPLTDASLIPPILQGKPPQLDALDDYALQSDIPHIHMLHDLSPTISKISTELSCKCSDGEEAHATTMAILGMLSCNSWDSKVAIALAAFALNFGGFCLLTHLHATNNPLAKSIAMLKKHIIIIDDDINMGRHKHEGISNIINTMLDVTDLIVDFQNLLPYDDDQTLLHYTTRVPIAVYWIIRSIVTCASQLSSFMTSNSHLYKHVAASSKLAETWELSSLVHKLNNLQSHLQKQLALCHKHIDDSKQTEAFQALVHLFETSHFDNLKILKALINNKNNPLPLLDGSTKKRVSIDVLGNKIVLLFISHLDLSDQELLILGEMYQESRHESDMFEIPFEVVWLPVVNKTTAPRTEVKQKKLEELQSKMSWHSVCDPWMLEEAVIRYMKEVWHFKKKPILVVLDQHGNVGNLNALHIMWIWGSLAYPFTIAVEEDIWKEQVWGLELLADIFHPLLLTWISEGKYICLYGGEDLEWIRKFTKATHAMANTLHIPLEMIYMGKSNPREKIERNKEAIVSENLSHTLEDVTLIWYFWVRVESMWHSKLQLGHTIESDPMMQEIMTILSFDQCNEGWALIGGGTKEKNKMMVKVKGETFLKCVNECEEWKEKVKEKGVLGAMDDCIKGLQIQIPHHCNHLIVPESNGETTPEKVVCSECGRLMDKFFMYRCTNN</sequence>
<evidence type="ECO:0000259" key="1">
    <source>
        <dbReference type="Pfam" id="PF14576"/>
    </source>
</evidence>
<keyword evidence="4" id="KW-1185">Reference proteome</keyword>